<accession>A0AAP2DSP5</accession>
<dbReference type="AlphaFoldDB" id="A0AAP2DSP5"/>
<keyword evidence="1" id="KW-0472">Membrane</keyword>
<name>A0AAP2DSP5_9BACT</name>
<organism evidence="2 3">
    <name type="scientific">Chryseosolibacter histidini</name>
    <dbReference type="NCBI Taxonomy" id="2782349"/>
    <lineage>
        <taxon>Bacteria</taxon>
        <taxon>Pseudomonadati</taxon>
        <taxon>Bacteroidota</taxon>
        <taxon>Cytophagia</taxon>
        <taxon>Cytophagales</taxon>
        <taxon>Chryseotaleaceae</taxon>
        <taxon>Chryseosolibacter</taxon>
    </lineage>
</organism>
<feature type="transmembrane region" description="Helical" evidence="1">
    <location>
        <begin position="54"/>
        <end position="76"/>
    </location>
</feature>
<evidence type="ECO:0000313" key="2">
    <source>
        <dbReference type="EMBL" id="MBT1700789.1"/>
    </source>
</evidence>
<dbReference type="RefSeq" id="WP_254169477.1">
    <property type="nucleotide sequence ID" value="NZ_JAHESF010000048.1"/>
</dbReference>
<dbReference type="Pfam" id="PF06170">
    <property type="entry name" value="DUF983"/>
    <property type="match status" value="1"/>
</dbReference>
<evidence type="ECO:0000313" key="3">
    <source>
        <dbReference type="Proteomes" id="UP001319200"/>
    </source>
</evidence>
<evidence type="ECO:0000256" key="1">
    <source>
        <dbReference type="SAM" id="Phobius"/>
    </source>
</evidence>
<keyword evidence="3" id="KW-1185">Reference proteome</keyword>
<protein>
    <submittedName>
        <fullName evidence="2">DUF983 domain-containing protein</fullName>
    </submittedName>
</protein>
<sequence length="121" mass="14141">MITKGTKLYSILYQQCPSCQEHSMFKYSAFSPKFAEMHARCPVCNFDLIQEPSFYFGAMYVSYAIQVAVFVAVYFVLRYTINPGTWTYVTWMIIGAIVILPVNFRISRAGWINLFVRYRSR</sequence>
<keyword evidence="1" id="KW-0812">Transmembrane</keyword>
<feature type="transmembrane region" description="Helical" evidence="1">
    <location>
        <begin position="88"/>
        <end position="106"/>
    </location>
</feature>
<proteinExistence type="predicted"/>
<reference evidence="2 3" key="1">
    <citation type="submission" date="2021-05" db="EMBL/GenBank/DDBJ databases">
        <title>A Polyphasic approach of four new species of the genus Ohtaekwangia: Ohtaekwangia histidinii sp. nov., Ohtaekwangia cretensis sp. nov., Ohtaekwangia indiensis sp. nov., Ohtaekwangia reichenbachii sp. nov. from diverse environment.</title>
        <authorList>
            <person name="Octaviana S."/>
        </authorList>
    </citation>
    <scope>NUCLEOTIDE SEQUENCE [LARGE SCALE GENOMIC DNA]</scope>
    <source>
        <strain evidence="2 3">PWU4</strain>
    </source>
</reference>
<dbReference type="Proteomes" id="UP001319200">
    <property type="component" value="Unassembled WGS sequence"/>
</dbReference>
<comment type="caution">
    <text evidence="2">The sequence shown here is derived from an EMBL/GenBank/DDBJ whole genome shotgun (WGS) entry which is preliminary data.</text>
</comment>
<dbReference type="InterPro" id="IPR009325">
    <property type="entry name" value="DUF983"/>
</dbReference>
<keyword evidence="1" id="KW-1133">Transmembrane helix</keyword>
<dbReference type="EMBL" id="JAHESF010000048">
    <property type="protein sequence ID" value="MBT1700789.1"/>
    <property type="molecule type" value="Genomic_DNA"/>
</dbReference>
<gene>
    <name evidence="2" type="ORF">KK083_28115</name>
</gene>